<dbReference type="KEGG" id="pcot:PCOAH_00020110"/>
<feature type="compositionally biased region" description="Low complexity" evidence="1">
    <location>
        <begin position="559"/>
        <end position="570"/>
    </location>
</feature>
<feature type="compositionally biased region" description="Low complexity" evidence="1">
    <location>
        <begin position="585"/>
        <end position="597"/>
    </location>
</feature>
<feature type="compositionally biased region" description="Polar residues" evidence="1">
    <location>
        <begin position="602"/>
        <end position="618"/>
    </location>
</feature>
<organism evidence="2 3">
    <name type="scientific">Plasmodium coatneyi</name>
    <dbReference type="NCBI Taxonomy" id="208452"/>
    <lineage>
        <taxon>Eukaryota</taxon>
        <taxon>Sar</taxon>
        <taxon>Alveolata</taxon>
        <taxon>Apicomplexa</taxon>
        <taxon>Aconoidasida</taxon>
        <taxon>Haemosporida</taxon>
        <taxon>Plasmodiidae</taxon>
        <taxon>Plasmodium</taxon>
    </lineage>
</organism>
<dbReference type="Proteomes" id="UP000092716">
    <property type="component" value="Chromosome 8"/>
</dbReference>
<feature type="compositionally biased region" description="Polar residues" evidence="1">
    <location>
        <begin position="571"/>
        <end position="584"/>
    </location>
</feature>
<dbReference type="GeneID" id="30908737"/>
<dbReference type="EMBL" id="CP016246">
    <property type="protein sequence ID" value="ANQ07872.1"/>
    <property type="molecule type" value="Genomic_DNA"/>
</dbReference>
<gene>
    <name evidence="2" type="ORF">PCOAH_00020110</name>
</gene>
<dbReference type="AlphaFoldDB" id="A0A1B1DYJ9"/>
<dbReference type="InterPro" id="IPR008780">
    <property type="entry name" value="Plasmodium_Vir"/>
</dbReference>
<keyword evidence="3" id="KW-1185">Reference proteome</keyword>
<sequence length="618" mass="71193">MAPGKGTSGKLPSEEVYDKFERSKACPNEGEYENYRGQMEDVIRPVLQKEHINKGNLTTEIAEGWCNAYKIKTEERPQDYRPGHFFYYWLGNKIKEKLPENGDFPKVIREIYSKLPKDKETEQSIFGILYGDIIWHTFQNRKKLFDYDYDYKKLKQQPQEGDSCPWKEKLYEKWTEAIKAHEDLFKACAEDDPSKYCYGFRKTNTRERTHPKPQDLTCTTKREEEDEGDEEGEEDDLVEEEELLLDDNLLEDEEEGNNLGNLPSRGIYTQLQQGTVCSKKISNEEEIKQMLRSHGVEASTVDKIISSLCYISTLGSDRDKQVKYCKFVYYWVGEELSKIPGVTKFQEAMKGCKDKIYDSESEHKCEFLYTPEEKKVFKASKIMFDYYTDRDSIEENLMSKDRDCTNPYYKYLQKAQYAYRTIRRSCNGNDSDQWCEQFKSMYGECRSTGKVKASQCKVENTPGIPCWGDSRWEAVILPPEDGVTSPGSNATTTAAASSAIGLVGLPLFAFFSYKYNLLPSWISNTIFGNNNNRRKKRSTGRQNIDELTETSTIGPGENDSTYDSATDTSTIGDLSTTTDASTIYNSNLNRRGGTSNNRRGKQQPQRQQSHRNIGYQNM</sequence>
<feature type="region of interest" description="Disordered" evidence="1">
    <location>
        <begin position="1"/>
        <end position="22"/>
    </location>
</feature>
<proteinExistence type="predicted"/>
<dbReference type="VEuPathDB" id="PlasmoDB:PCOAH_00020110"/>
<feature type="compositionally biased region" description="Basic and acidic residues" evidence="1">
    <location>
        <begin position="12"/>
        <end position="22"/>
    </location>
</feature>
<feature type="compositionally biased region" description="Acidic residues" evidence="1">
    <location>
        <begin position="224"/>
        <end position="239"/>
    </location>
</feature>
<evidence type="ECO:0000313" key="2">
    <source>
        <dbReference type="EMBL" id="ANQ07872.1"/>
    </source>
</evidence>
<feature type="region of interest" description="Disordered" evidence="1">
    <location>
        <begin position="207"/>
        <end position="239"/>
    </location>
</feature>
<evidence type="ECO:0000256" key="1">
    <source>
        <dbReference type="SAM" id="MobiDB-lite"/>
    </source>
</evidence>
<feature type="region of interest" description="Disordered" evidence="1">
    <location>
        <begin position="528"/>
        <end position="618"/>
    </location>
</feature>
<dbReference type="RefSeq" id="XP_019914567.1">
    <property type="nucleotide sequence ID" value="XM_020058820.1"/>
</dbReference>
<reference evidence="3" key="1">
    <citation type="submission" date="2016-06" db="EMBL/GenBank/DDBJ databases">
        <title>First high quality genome sequence of Plasmodium coatneyi using continuous long reads from single molecule, real-time sequencing.</title>
        <authorList>
            <person name="Chien J.-T."/>
            <person name="Pakala S.B."/>
            <person name="Geraldo J.A."/>
            <person name="Lapp S.A."/>
            <person name="Barnwell J.W."/>
            <person name="Kissinger J.C."/>
            <person name="Galinski M.R."/>
            <person name="Humphrey J.C."/>
        </authorList>
    </citation>
    <scope>NUCLEOTIDE SEQUENCE [LARGE SCALE GENOMIC DNA]</scope>
    <source>
        <strain evidence="3">Hackeri</strain>
    </source>
</reference>
<name>A0A1B1DYJ9_9APIC</name>
<protein>
    <submittedName>
        <fullName evidence="2">Kir-like protein</fullName>
    </submittedName>
</protein>
<accession>A0A1B1DYJ9</accession>
<evidence type="ECO:0000313" key="3">
    <source>
        <dbReference type="Proteomes" id="UP000092716"/>
    </source>
</evidence>
<dbReference type="Pfam" id="PF05795">
    <property type="entry name" value="Plasmodium_Vir"/>
    <property type="match status" value="2"/>
</dbReference>